<feature type="coiled-coil region" evidence="1">
    <location>
        <begin position="1265"/>
        <end position="1318"/>
    </location>
</feature>
<accession>A0AAV1KRD4</accession>
<dbReference type="GO" id="GO:0071897">
    <property type="term" value="P:DNA biosynthetic process"/>
    <property type="evidence" value="ECO:0007669"/>
    <property type="project" value="UniProtKB-ARBA"/>
</dbReference>
<feature type="compositionally biased region" description="Polar residues" evidence="2">
    <location>
        <begin position="954"/>
        <end position="976"/>
    </location>
</feature>
<dbReference type="PROSITE" id="PS50878">
    <property type="entry name" value="RT_POL"/>
    <property type="match status" value="1"/>
</dbReference>
<keyword evidence="1" id="KW-0175">Coiled coil</keyword>
<dbReference type="Proteomes" id="UP001314205">
    <property type="component" value="Unassembled WGS sequence"/>
</dbReference>
<feature type="domain" description="Reverse transcriptase" evidence="3">
    <location>
        <begin position="454"/>
        <end position="723"/>
    </location>
</feature>
<dbReference type="SUPFAM" id="SSF56672">
    <property type="entry name" value="DNA/RNA polymerases"/>
    <property type="match status" value="1"/>
</dbReference>
<dbReference type="Pfam" id="PF00078">
    <property type="entry name" value="RVT_1"/>
    <property type="match status" value="1"/>
</dbReference>
<dbReference type="InterPro" id="IPR005135">
    <property type="entry name" value="Endo/exonuclease/phosphatase"/>
</dbReference>
<feature type="region of interest" description="Disordered" evidence="2">
    <location>
        <begin position="1002"/>
        <end position="1033"/>
    </location>
</feature>
<evidence type="ECO:0000256" key="2">
    <source>
        <dbReference type="SAM" id="MobiDB-lite"/>
    </source>
</evidence>
<evidence type="ECO:0000313" key="5">
    <source>
        <dbReference type="Proteomes" id="UP001314205"/>
    </source>
</evidence>
<gene>
    <name evidence="4" type="ORF">PARMNEM_LOCUS6185</name>
</gene>
<dbReference type="SUPFAM" id="SSF56219">
    <property type="entry name" value="DNase I-like"/>
    <property type="match status" value="1"/>
</dbReference>
<keyword evidence="5" id="KW-1185">Reference proteome</keyword>
<feature type="region of interest" description="Disordered" evidence="2">
    <location>
        <begin position="933"/>
        <end position="979"/>
    </location>
</feature>
<dbReference type="Gene3D" id="3.60.10.10">
    <property type="entry name" value="Endonuclease/exonuclease/phosphatase"/>
    <property type="match status" value="1"/>
</dbReference>
<name>A0AAV1KRD4_9NEOP</name>
<dbReference type="InterPro" id="IPR043502">
    <property type="entry name" value="DNA/RNA_pol_sf"/>
</dbReference>
<evidence type="ECO:0000256" key="1">
    <source>
        <dbReference type="SAM" id="Coils"/>
    </source>
</evidence>
<organism evidence="4 5">
    <name type="scientific">Parnassius mnemosyne</name>
    <name type="common">clouded apollo</name>
    <dbReference type="NCBI Taxonomy" id="213953"/>
    <lineage>
        <taxon>Eukaryota</taxon>
        <taxon>Metazoa</taxon>
        <taxon>Ecdysozoa</taxon>
        <taxon>Arthropoda</taxon>
        <taxon>Hexapoda</taxon>
        <taxon>Insecta</taxon>
        <taxon>Pterygota</taxon>
        <taxon>Neoptera</taxon>
        <taxon>Endopterygota</taxon>
        <taxon>Lepidoptera</taxon>
        <taxon>Glossata</taxon>
        <taxon>Ditrysia</taxon>
        <taxon>Papilionoidea</taxon>
        <taxon>Papilionidae</taxon>
        <taxon>Parnassiinae</taxon>
        <taxon>Parnassini</taxon>
        <taxon>Parnassius</taxon>
        <taxon>Driopa</taxon>
    </lineage>
</organism>
<protein>
    <recommendedName>
        <fullName evidence="3">Reverse transcriptase domain-containing protein</fullName>
    </recommendedName>
</protein>
<dbReference type="InterPro" id="IPR036691">
    <property type="entry name" value="Endo/exonu/phosph_ase_sf"/>
</dbReference>
<evidence type="ECO:0000313" key="4">
    <source>
        <dbReference type="EMBL" id="CAK1585040.1"/>
    </source>
</evidence>
<dbReference type="EMBL" id="CAVLGL010000079">
    <property type="protein sequence ID" value="CAK1585040.1"/>
    <property type="molecule type" value="Genomic_DNA"/>
</dbReference>
<evidence type="ECO:0000259" key="3">
    <source>
        <dbReference type="PROSITE" id="PS50878"/>
    </source>
</evidence>
<feature type="compositionally biased region" description="Acidic residues" evidence="2">
    <location>
        <begin position="1009"/>
        <end position="1019"/>
    </location>
</feature>
<reference evidence="4 5" key="1">
    <citation type="submission" date="2023-11" db="EMBL/GenBank/DDBJ databases">
        <authorList>
            <person name="Hedman E."/>
            <person name="Englund M."/>
            <person name="Stromberg M."/>
            <person name="Nyberg Akerstrom W."/>
            <person name="Nylinder S."/>
            <person name="Jareborg N."/>
            <person name="Kallberg Y."/>
            <person name="Kronander E."/>
        </authorList>
    </citation>
    <scope>NUCLEOTIDE SEQUENCE [LARGE SCALE GENOMIC DNA]</scope>
</reference>
<dbReference type="CDD" id="cd01650">
    <property type="entry name" value="RT_nLTR_like"/>
    <property type="match status" value="1"/>
</dbReference>
<dbReference type="GO" id="GO:0003824">
    <property type="term" value="F:catalytic activity"/>
    <property type="evidence" value="ECO:0007669"/>
    <property type="project" value="InterPro"/>
</dbReference>
<dbReference type="PANTHER" id="PTHR19446">
    <property type="entry name" value="REVERSE TRANSCRIPTASES"/>
    <property type="match status" value="1"/>
</dbReference>
<proteinExistence type="predicted"/>
<sequence length="1638" mass="185783">MKSYSGTRIAQSDRSQNTEKVIKAAIVLFNDAIDMTLCPGLTTENIAVAKLSTGAWDLGVVSVYLEGDTPIDPYLEKIDAAVVGLRTRHVILGGDVNAWNTWWGSRKTDSRGIEVAAKLDQLELHILNRGTEPTFDTYRGGKRFSSCVDITTCSTGLLGRMDNWRLSDEITSSDHRAILFDINLGKSTGTNIKRITRKYNTKKANWGEFREKLVQIWKAKRINKEEINKIATTDELEIKTEHYTNSVIEACESSIPKIKTKKQMGLPWWTHELTVRKKEVSRLKRRISYAAPVRRGWVVEQYKKAKDEYQYEVKRAQTTSWKDFCCKQDRETMWDGIYRVISRTLNRHEDVPLMQDGETLDGEASARILAETFYPEDSTEDDDTVHMQTRATAETVNEGSHDSPCDPPFTKEELMWAVSSFSSKKAPGDDGLTSDVCEVVVTLDLALFLALINKCLSLAYFPIKWKRAAVVVLRKPGKGNYTHPKSYRPIGLLPVLGKIYEKMLVRRIKWHIVPKISQNQYGFMPQRSTEDSLYDMMQFIKIKLKDRKLILIISLDIEGAFDNAWWPAIRCRLAEIGCPVNLRRVVDSYLKDRTVCLRYAGAECVRKTTKGCVQGSIGGPIFWNLLLDPLLRELSERGSHCQAFADDVVLMFSGDTARQVQEQANEILEHVRRWGVGNKLNFAPHKTKAMVVTNKLKYDSPRLEMGGEDIELSKEIKILGLTVDDKLTFNIHIQRTCCKVQNIYRQLSRAAKVHWGLNPEIIRTIYIAVVEPIVMYAASAWASAANKHKAKKQLDMVQRGFVQKVIKSYRTVSLHSALLLAGLLPLDLRVQEAALLYEIKKGFSRRVDLHSELQRAKRLLLQHSYSATMSDKSKKSGSICSDKQTLHKKKTHIGSHATTKEPTKTLHSIKTKLVESTDHNVPKVDAQCIIVGSESDQPHFQPSPTLEIEERGKLSSTPESATPSPNLEEAITSSPLLTRPGSSLLRIKTQIRQAKAVEAEEVTRRMSEVEDQIESDNDTGETNTSFDASSRSIGGNRMFLNELPRHANEILQRSKSELEKSGNLKREIRESVIAGLYTLYEMILKLSDSRMLHMLEANKQKLNVSKESERLTQRHVRFMHETLGQYALLKECIDKLQKEAESMRMIMSYDLCTAITETKSELITVRHEMSSSSCISNQIKILSEELRLLRESVESPRHTKTEDLISTSLNEELKEIRSAINDIKTLKCGIPFSELPTVSTEEGKGQEEQAQGMTQELRKHIHEVKTQLQEDIASLRCQMTQISEDIAKFRKCPADSLISSVQASIEELRRNTRELQDTTLESAAPIRTAIEGLRNEVRSQTFIDRSNSAEKDQNIIQEQQKSEKAFIPMQRATKPYFSSRLYSEVTAKPNFSIVVESADPRNTSDDIIKQVKNDINIIDLGIGISNIKKAKNQKVLISCETEDDRKILHEKLKNTTNKLTVQKLPTKNPLLRLIGVAMDLSNNKIEEAVIKQNGSLLKDISTSQTHIKVVRRVKGRTGSLNNIIVEVSPQVWSRLKDQRIRLGFQIVPSVDQSPLIQCYRCLGFSHRASECKADTVICAYCAEPHDTRECCNKNEAPKCTNCINKKANDWACAHPAYSSECPEWQRWDRIARSFTSYC</sequence>
<dbReference type="Pfam" id="PF14529">
    <property type="entry name" value="Exo_endo_phos_2"/>
    <property type="match status" value="1"/>
</dbReference>
<feature type="compositionally biased region" description="Polar residues" evidence="2">
    <location>
        <begin position="934"/>
        <end position="944"/>
    </location>
</feature>
<feature type="compositionally biased region" description="Polar residues" evidence="2">
    <location>
        <begin position="1020"/>
        <end position="1033"/>
    </location>
</feature>
<dbReference type="InterPro" id="IPR000477">
    <property type="entry name" value="RT_dom"/>
</dbReference>
<comment type="caution">
    <text evidence="4">The sequence shown here is derived from an EMBL/GenBank/DDBJ whole genome shotgun (WGS) entry which is preliminary data.</text>
</comment>